<protein>
    <submittedName>
        <fullName evidence="1">Uncharacterized protein</fullName>
    </submittedName>
</protein>
<organism evidence="1 2">
    <name type="scientific">Candidatus Daviesbacteria bacterium RIFCSPLOWO2_01_FULL_40_24</name>
    <dbReference type="NCBI Taxonomy" id="1797787"/>
    <lineage>
        <taxon>Bacteria</taxon>
        <taxon>Candidatus Daviesiibacteriota</taxon>
    </lineage>
</organism>
<dbReference type="EMBL" id="MFDO01000016">
    <property type="protein sequence ID" value="OGE65601.1"/>
    <property type="molecule type" value="Genomic_DNA"/>
</dbReference>
<reference evidence="1 2" key="1">
    <citation type="journal article" date="2016" name="Nat. Commun.">
        <title>Thousands of microbial genomes shed light on interconnected biogeochemical processes in an aquifer system.</title>
        <authorList>
            <person name="Anantharaman K."/>
            <person name="Brown C.T."/>
            <person name="Hug L.A."/>
            <person name="Sharon I."/>
            <person name="Castelle C.J."/>
            <person name="Probst A.J."/>
            <person name="Thomas B.C."/>
            <person name="Singh A."/>
            <person name="Wilkins M.J."/>
            <person name="Karaoz U."/>
            <person name="Brodie E.L."/>
            <person name="Williams K.H."/>
            <person name="Hubbard S.S."/>
            <person name="Banfield J.F."/>
        </authorList>
    </citation>
    <scope>NUCLEOTIDE SEQUENCE [LARGE SCALE GENOMIC DNA]</scope>
</reference>
<name>A0A1F5MJQ5_9BACT</name>
<accession>A0A1F5MJQ5</accession>
<dbReference type="AlphaFoldDB" id="A0A1F5MJQ5"/>
<dbReference type="Proteomes" id="UP000178017">
    <property type="component" value="Unassembled WGS sequence"/>
</dbReference>
<sequence>MKSTSQLSTSRVFKYDLNSLLLEIARKKNNIKIFGDAINLEKKRNDHEKYILTQIDKNHYDVKIIKNNIKKRKLNIQTFREATLKEKREIKNYKQMIELIKTN</sequence>
<comment type="caution">
    <text evidence="1">The sequence shown here is derived from an EMBL/GenBank/DDBJ whole genome shotgun (WGS) entry which is preliminary data.</text>
</comment>
<gene>
    <name evidence="1" type="ORF">A3B49_02195</name>
</gene>
<proteinExistence type="predicted"/>
<evidence type="ECO:0000313" key="2">
    <source>
        <dbReference type="Proteomes" id="UP000178017"/>
    </source>
</evidence>
<evidence type="ECO:0000313" key="1">
    <source>
        <dbReference type="EMBL" id="OGE65601.1"/>
    </source>
</evidence>